<evidence type="ECO:0000256" key="9">
    <source>
        <dbReference type="SAM" id="Phobius"/>
    </source>
</evidence>
<comment type="similarity">
    <text evidence="2">Belongs to the ABC transporter superfamily.</text>
</comment>
<keyword evidence="13" id="KW-1185">Reference proteome</keyword>
<dbReference type="InterPro" id="IPR036640">
    <property type="entry name" value="ABC1_TM_sf"/>
</dbReference>
<dbReference type="InterPro" id="IPR025662">
    <property type="entry name" value="Sigma_54_int_dom_ATP-bd_1"/>
</dbReference>
<dbReference type="PROSITE" id="PS00211">
    <property type="entry name" value="ABC_TRANSPORTER_1"/>
    <property type="match status" value="1"/>
</dbReference>
<evidence type="ECO:0000313" key="12">
    <source>
        <dbReference type="EMBL" id="NNM70919.1"/>
    </source>
</evidence>
<name>A0A849I3F6_9HYPH</name>
<evidence type="ECO:0000313" key="13">
    <source>
        <dbReference type="Proteomes" id="UP000564885"/>
    </source>
</evidence>
<evidence type="ECO:0000259" key="11">
    <source>
        <dbReference type="PROSITE" id="PS50929"/>
    </source>
</evidence>
<dbReference type="SUPFAM" id="SSF90123">
    <property type="entry name" value="ABC transporter transmembrane region"/>
    <property type="match status" value="1"/>
</dbReference>
<organism evidence="12 13">
    <name type="scientific">Enterovirga aerilata</name>
    <dbReference type="NCBI Taxonomy" id="2730920"/>
    <lineage>
        <taxon>Bacteria</taxon>
        <taxon>Pseudomonadati</taxon>
        <taxon>Pseudomonadota</taxon>
        <taxon>Alphaproteobacteria</taxon>
        <taxon>Hyphomicrobiales</taxon>
        <taxon>Methylobacteriaceae</taxon>
        <taxon>Enterovirga</taxon>
    </lineage>
</organism>
<feature type="transmembrane region" description="Helical" evidence="9">
    <location>
        <begin position="43"/>
        <end position="64"/>
    </location>
</feature>
<dbReference type="GO" id="GO:0005886">
    <property type="term" value="C:plasma membrane"/>
    <property type="evidence" value="ECO:0007669"/>
    <property type="project" value="UniProtKB-SubCell"/>
</dbReference>
<dbReference type="GO" id="GO:0016887">
    <property type="term" value="F:ATP hydrolysis activity"/>
    <property type="evidence" value="ECO:0007669"/>
    <property type="project" value="InterPro"/>
</dbReference>
<dbReference type="InterPro" id="IPR011527">
    <property type="entry name" value="ABC1_TM_dom"/>
</dbReference>
<dbReference type="Pfam" id="PF00005">
    <property type="entry name" value="ABC_tran"/>
    <property type="match status" value="1"/>
</dbReference>
<dbReference type="InterPro" id="IPR003439">
    <property type="entry name" value="ABC_transporter-like_ATP-bd"/>
</dbReference>
<keyword evidence="6 12" id="KW-0067">ATP-binding</keyword>
<dbReference type="PANTHER" id="PTHR11384">
    <property type="entry name" value="ATP-BINDING CASSETTE, SUB-FAMILY D MEMBER"/>
    <property type="match status" value="1"/>
</dbReference>
<dbReference type="CDD" id="cd03223">
    <property type="entry name" value="ABCD_peroxisomal_ALDP"/>
    <property type="match status" value="1"/>
</dbReference>
<dbReference type="PANTHER" id="PTHR11384:SF59">
    <property type="entry name" value="LYSOSOMAL COBALAMIN TRANSPORTER ABCD4"/>
    <property type="match status" value="1"/>
</dbReference>
<evidence type="ECO:0000256" key="1">
    <source>
        <dbReference type="ARBA" id="ARBA00004651"/>
    </source>
</evidence>
<dbReference type="SUPFAM" id="SSF52540">
    <property type="entry name" value="P-loop containing nucleoside triphosphate hydrolases"/>
    <property type="match status" value="1"/>
</dbReference>
<comment type="caution">
    <text evidence="12">The sequence shown here is derived from an EMBL/GenBank/DDBJ whole genome shotgun (WGS) entry which is preliminary data.</text>
</comment>
<evidence type="ECO:0000256" key="8">
    <source>
        <dbReference type="ARBA" id="ARBA00023136"/>
    </source>
</evidence>
<feature type="domain" description="ABC transporter" evidence="10">
    <location>
        <begin position="384"/>
        <end position="606"/>
    </location>
</feature>
<evidence type="ECO:0000256" key="2">
    <source>
        <dbReference type="ARBA" id="ARBA00005417"/>
    </source>
</evidence>
<dbReference type="InterPro" id="IPR003593">
    <property type="entry name" value="AAA+_ATPase"/>
</dbReference>
<proteinExistence type="inferred from homology"/>
<accession>A0A849I3F6</accession>
<dbReference type="PROSITE" id="PS50929">
    <property type="entry name" value="ABC_TM1F"/>
    <property type="match status" value="1"/>
</dbReference>
<dbReference type="EMBL" id="JABEPP010000001">
    <property type="protein sequence ID" value="NNM70919.1"/>
    <property type="molecule type" value="Genomic_DNA"/>
</dbReference>
<feature type="transmembrane region" description="Helical" evidence="9">
    <location>
        <begin position="164"/>
        <end position="186"/>
    </location>
</feature>
<dbReference type="AlphaFoldDB" id="A0A849I3F6"/>
<keyword evidence="3" id="KW-0813">Transport</keyword>
<feature type="transmembrane region" description="Helical" evidence="9">
    <location>
        <begin position="84"/>
        <end position="107"/>
    </location>
</feature>
<dbReference type="InterPro" id="IPR027417">
    <property type="entry name" value="P-loop_NTPase"/>
</dbReference>
<gene>
    <name evidence="12" type="ORF">HJG44_00730</name>
</gene>
<feature type="domain" description="ABC transmembrane type-1" evidence="11">
    <location>
        <begin position="48"/>
        <end position="343"/>
    </location>
</feature>
<keyword evidence="5" id="KW-0547">Nucleotide-binding</keyword>
<evidence type="ECO:0000256" key="7">
    <source>
        <dbReference type="ARBA" id="ARBA00022989"/>
    </source>
</evidence>
<evidence type="ECO:0000256" key="3">
    <source>
        <dbReference type="ARBA" id="ARBA00022448"/>
    </source>
</evidence>
<evidence type="ECO:0000256" key="4">
    <source>
        <dbReference type="ARBA" id="ARBA00022692"/>
    </source>
</evidence>
<sequence length="624" mass="68249">MTTPDRSDPASAEQNTEPSPVAIARAFRRLASGFWRGTTARQAWGLTAAVFALVLLNVGVALLINRWNKFFFDALEQKDVGSVTLGVGIVLGLALAAAAVAVLLVHARMRLQLGWRRWLTHRLIDRWLAERRFYQLTIVGGEGAHPEFRIADDVRLAVEPLVDFAIGLANAVLAAGAFFGVLWVVGGALQVGPVVIPGYMVVSAVVYAALTSAAMILVGRPLIRGVERKNAGEAQLRYELTRVRESAENIALIGGDDDERERLKETFAELARRWLRVIARQAHMTWISNANSVLAPVVPLLLGAPKYLQGELSLGELMQIATAFTQAQIALNWLIDNAIRLAETLASAQRVVELSQAMDALDATIGRGGPDETIVLGFSPDDAIHIADLCIKQQNGVVMVEGASTTIQKGEKVLVRGDSGTGKSTLIRAMAGLWPWGSGTILRPRRASVTFMPQRPYLPLGTLRHALLYPHPDDGRVPDDRLRDALARCGLSHMADRLDAEENWDAILSGGEKQRLAFARLLVHPPDIVIMDEATSALDEVSQARMMEFFSNELAAVTLLSVGHRPGLEHYHDREIHLVRENGEESAHARDRRYPLIWQIWSRFRRSGGDGAEPAGAAGERGGR</sequence>
<feature type="transmembrane region" description="Helical" evidence="9">
    <location>
        <begin position="198"/>
        <end position="219"/>
    </location>
</feature>
<dbReference type="InterPro" id="IPR017871">
    <property type="entry name" value="ABC_transporter-like_CS"/>
</dbReference>
<dbReference type="Pfam" id="PF06472">
    <property type="entry name" value="ABC_membrane_2"/>
    <property type="match status" value="1"/>
</dbReference>
<keyword evidence="8 9" id="KW-0472">Membrane</keyword>
<comment type="subcellular location">
    <subcellularLocation>
        <location evidence="1">Cell membrane</location>
        <topology evidence="1">Multi-pass membrane protein</topology>
    </subcellularLocation>
</comment>
<evidence type="ECO:0000259" key="10">
    <source>
        <dbReference type="PROSITE" id="PS50893"/>
    </source>
</evidence>
<dbReference type="SMART" id="SM00382">
    <property type="entry name" value="AAA"/>
    <property type="match status" value="1"/>
</dbReference>
<evidence type="ECO:0000256" key="5">
    <source>
        <dbReference type="ARBA" id="ARBA00022741"/>
    </source>
</evidence>
<keyword evidence="4 9" id="KW-0812">Transmembrane</keyword>
<dbReference type="InterPro" id="IPR050835">
    <property type="entry name" value="ABC_transporter_sub-D"/>
</dbReference>
<dbReference type="RefSeq" id="WP_171216442.1">
    <property type="nucleotide sequence ID" value="NZ_JABEPP010000001.1"/>
</dbReference>
<keyword evidence="7 9" id="KW-1133">Transmembrane helix</keyword>
<dbReference type="Gene3D" id="3.40.50.300">
    <property type="entry name" value="P-loop containing nucleotide triphosphate hydrolases"/>
    <property type="match status" value="1"/>
</dbReference>
<reference evidence="12 13" key="1">
    <citation type="submission" date="2020-04" db="EMBL/GenBank/DDBJ databases">
        <title>Enterovirga sp. isolate from soil.</title>
        <authorList>
            <person name="Chea S."/>
            <person name="Kim D.-U."/>
        </authorList>
    </citation>
    <scope>NUCLEOTIDE SEQUENCE [LARGE SCALE GENOMIC DNA]</scope>
    <source>
        <strain evidence="12 13">DB1703</strain>
    </source>
</reference>
<dbReference type="Proteomes" id="UP000564885">
    <property type="component" value="Unassembled WGS sequence"/>
</dbReference>
<dbReference type="GO" id="GO:0005524">
    <property type="term" value="F:ATP binding"/>
    <property type="evidence" value="ECO:0007669"/>
    <property type="project" value="UniProtKB-KW"/>
</dbReference>
<evidence type="ECO:0000256" key="6">
    <source>
        <dbReference type="ARBA" id="ARBA00022840"/>
    </source>
</evidence>
<protein>
    <submittedName>
        <fullName evidence="12">ABC transporter ATP-binding protein/permease</fullName>
    </submittedName>
</protein>
<dbReference type="PROSITE" id="PS50893">
    <property type="entry name" value="ABC_TRANSPORTER_2"/>
    <property type="match status" value="1"/>
</dbReference>
<dbReference type="PROSITE" id="PS00675">
    <property type="entry name" value="SIGMA54_INTERACT_1"/>
    <property type="match status" value="1"/>
</dbReference>
<dbReference type="Gene3D" id="1.20.1560.10">
    <property type="entry name" value="ABC transporter type 1, transmembrane domain"/>
    <property type="match status" value="1"/>
</dbReference>
<dbReference type="GO" id="GO:0140359">
    <property type="term" value="F:ABC-type transporter activity"/>
    <property type="evidence" value="ECO:0007669"/>
    <property type="project" value="InterPro"/>
</dbReference>